<dbReference type="RefSeq" id="WP_395811795.1">
    <property type="nucleotide sequence ID" value="NZ_CP043494.1"/>
</dbReference>
<dbReference type="Gene3D" id="1.25.40.10">
    <property type="entry name" value="Tetratricopeptide repeat domain"/>
    <property type="match status" value="1"/>
</dbReference>
<evidence type="ECO:0000313" key="3">
    <source>
        <dbReference type="EMBL" id="WNG51531.1"/>
    </source>
</evidence>
<evidence type="ECO:0000256" key="2">
    <source>
        <dbReference type="SAM" id="Phobius"/>
    </source>
</evidence>
<protein>
    <submittedName>
        <fullName evidence="3">Tetratricopeptide repeat protein</fullName>
    </submittedName>
</protein>
<keyword evidence="2" id="KW-0472">Membrane</keyword>
<dbReference type="EMBL" id="CP043494">
    <property type="protein sequence ID" value="WNG51531.1"/>
    <property type="molecule type" value="Genomic_DNA"/>
</dbReference>
<gene>
    <name evidence="3" type="ORF">F0U60_50915</name>
</gene>
<dbReference type="Proteomes" id="UP001611383">
    <property type="component" value="Chromosome"/>
</dbReference>
<feature type="region of interest" description="Disordered" evidence="1">
    <location>
        <begin position="103"/>
        <end position="127"/>
    </location>
</feature>
<keyword evidence="4" id="KW-1185">Reference proteome</keyword>
<proteinExistence type="predicted"/>
<reference evidence="3 4" key="1">
    <citation type="submission" date="2019-08" db="EMBL/GenBank/DDBJ databases">
        <title>Archangium and Cystobacter genomes.</title>
        <authorList>
            <person name="Chen I.-C.K."/>
            <person name="Wielgoss S."/>
        </authorList>
    </citation>
    <scope>NUCLEOTIDE SEQUENCE [LARGE SCALE GENOMIC DNA]</scope>
    <source>
        <strain evidence="3 4">Cbm 6</strain>
    </source>
</reference>
<dbReference type="InterPro" id="IPR011990">
    <property type="entry name" value="TPR-like_helical_dom_sf"/>
</dbReference>
<feature type="compositionally biased region" description="Pro residues" evidence="1">
    <location>
        <begin position="108"/>
        <end position="126"/>
    </location>
</feature>
<keyword evidence="2" id="KW-0812">Transmembrane</keyword>
<keyword evidence="2" id="KW-1133">Transmembrane helix</keyword>
<organism evidence="3 4">
    <name type="scientific">Archangium minus</name>
    <dbReference type="NCBI Taxonomy" id="83450"/>
    <lineage>
        <taxon>Bacteria</taxon>
        <taxon>Pseudomonadati</taxon>
        <taxon>Myxococcota</taxon>
        <taxon>Myxococcia</taxon>
        <taxon>Myxococcales</taxon>
        <taxon>Cystobacterineae</taxon>
        <taxon>Archangiaceae</taxon>
        <taxon>Archangium</taxon>
    </lineage>
</organism>
<evidence type="ECO:0000313" key="4">
    <source>
        <dbReference type="Proteomes" id="UP001611383"/>
    </source>
</evidence>
<feature type="region of interest" description="Disordered" evidence="1">
    <location>
        <begin position="1"/>
        <end position="32"/>
    </location>
</feature>
<feature type="transmembrane region" description="Helical" evidence="2">
    <location>
        <begin position="64"/>
        <end position="84"/>
    </location>
</feature>
<sequence length="267" mass="28931">MSRPTTDENEEPFELLELLDESSGPARRISRQRSAELVQGALATFQIETPPAPKRRRWSTRKGMWVTGACLALAGSAAAGIWQWQSSPPAEPAPRMAVTNEAPAPAQVEPPPAPVKPPKAVTPPSEPKARMRVAAAAATEPEDMLRQANERRAQGRWSEAETLYLRVIQSSPGTASAYVAHVASGVLRLEHLGDARGALRQFQQAQRMQPGGMLSEEARQGVAAAWRALGDEAQEARALEAFLAAHPDSLFAEQARHRLKELSSTAQ</sequence>
<accession>A0ABY9X806</accession>
<evidence type="ECO:0000256" key="1">
    <source>
        <dbReference type="SAM" id="MobiDB-lite"/>
    </source>
</evidence>
<name>A0ABY9X806_9BACT</name>
<feature type="compositionally biased region" description="Acidic residues" evidence="1">
    <location>
        <begin position="7"/>
        <end position="20"/>
    </location>
</feature>
<dbReference type="SUPFAM" id="SSF48452">
    <property type="entry name" value="TPR-like"/>
    <property type="match status" value="1"/>
</dbReference>